<dbReference type="PANTHER" id="PTHR42713:SF3">
    <property type="entry name" value="TRANSCRIPTIONAL REGULATORY PROTEIN HPTR"/>
    <property type="match status" value="1"/>
</dbReference>
<gene>
    <name evidence="11" type="ORF">J8TS2_11360</name>
</gene>
<dbReference type="Gene3D" id="1.10.10.60">
    <property type="entry name" value="Homeodomain-like"/>
    <property type="match status" value="2"/>
</dbReference>
<dbReference type="InterPro" id="IPR020449">
    <property type="entry name" value="Tscrpt_reg_AraC-type_HTH"/>
</dbReference>
<evidence type="ECO:0000313" key="12">
    <source>
        <dbReference type="Proteomes" id="UP000679950"/>
    </source>
</evidence>
<dbReference type="PROSITE" id="PS50110">
    <property type="entry name" value="RESPONSE_REGULATORY"/>
    <property type="match status" value="1"/>
</dbReference>
<dbReference type="SMART" id="SM00448">
    <property type="entry name" value="REC"/>
    <property type="match status" value="1"/>
</dbReference>
<dbReference type="SUPFAM" id="SSF46689">
    <property type="entry name" value="Homeodomain-like"/>
    <property type="match status" value="2"/>
</dbReference>
<keyword evidence="12" id="KW-1185">Reference proteome</keyword>
<sequence length="339" mass="39908">MHLLVADDERVIRNGIAKMASQYQHSFSSIRTAYDGLHALELINEYVPDILFVDIHMPKMNGMELCKRINEQYRNIIMVVISGYDDFEYAQTCMSYGVNRYLLKPITTKDVQKVMDDILTAHSYPSVFLLECEDWVKRIEEHLWLLQWDEIEKCILQWEEDLSTRMNVFQIRNLLNDCMKMLIRRLRERQFTPISPIEEMKSYGAYKSPFSHFRAQLRQVGNDLVKWRNGNIKDPLETAKSYIDHHLSEELTLESVAEVIGMSTSYFSAFFKNMTNETFVQYRTKKRIEKAKRQLAVPYIRIVDIAAEVGYEDYPHFSKVFKTVTGYTPSGYRKKLGIK</sequence>
<dbReference type="RefSeq" id="WP_212965751.1">
    <property type="nucleotide sequence ID" value="NZ_BORB01000007.1"/>
</dbReference>
<accession>A0ABQ4KFS1</accession>
<dbReference type="EMBL" id="BORB01000007">
    <property type="protein sequence ID" value="GIN56817.1"/>
    <property type="molecule type" value="Genomic_DNA"/>
</dbReference>
<dbReference type="InterPro" id="IPR018062">
    <property type="entry name" value="HTH_AraC-typ_CS"/>
</dbReference>
<dbReference type="Proteomes" id="UP000679950">
    <property type="component" value="Unassembled WGS sequence"/>
</dbReference>
<dbReference type="Pfam" id="PF12833">
    <property type="entry name" value="HTH_18"/>
    <property type="match status" value="1"/>
</dbReference>
<name>A0ABQ4KFS1_9BACI</name>
<dbReference type="InterPro" id="IPR011006">
    <property type="entry name" value="CheY-like_superfamily"/>
</dbReference>
<dbReference type="Gene3D" id="3.40.50.2300">
    <property type="match status" value="1"/>
</dbReference>
<comment type="subcellular location">
    <subcellularLocation>
        <location evidence="1">Cytoplasm</location>
    </subcellularLocation>
</comment>
<proteinExistence type="predicted"/>
<dbReference type="CDD" id="cd17536">
    <property type="entry name" value="REC_YesN-like"/>
    <property type="match status" value="1"/>
</dbReference>
<dbReference type="PROSITE" id="PS01124">
    <property type="entry name" value="HTH_ARAC_FAMILY_2"/>
    <property type="match status" value="1"/>
</dbReference>
<dbReference type="PROSITE" id="PS00041">
    <property type="entry name" value="HTH_ARAC_FAMILY_1"/>
    <property type="match status" value="1"/>
</dbReference>
<dbReference type="PRINTS" id="PR00032">
    <property type="entry name" value="HTHARAC"/>
</dbReference>
<keyword evidence="3 8" id="KW-0597">Phosphoprotein</keyword>
<dbReference type="InterPro" id="IPR009057">
    <property type="entry name" value="Homeodomain-like_sf"/>
</dbReference>
<comment type="caution">
    <text evidence="11">The sequence shown here is derived from an EMBL/GenBank/DDBJ whole genome shotgun (WGS) entry which is preliminary data.</text>
</comment>
<reference evidence="11 12" key="1">
    <citation type="submission" date="2021-03" db="EMBL/GenBank/DDBJ databases">
        <title>Antimicrobial resistance genes in bacteria isolated from Japanese honey, and their potential for conferring macrolide and lincosamide resistance in the American foulbrood pathogen Paenibacillus larvae.</title>
        <authorList>
            <person name="Okamoto M."/>
            <person name="Kumagai M."/>
            <person name="Kanamori H."/>
            <person name="Takamatsu D."/>
        </authorList>
    </citation>
    <scope>NUCLEOTIDE SEQUENCE [LARGE SCALE GENOMIC DNA]</scope>
    <source>
        <strain evidence="11 12">J8TS2</strain>
    </source>
</reference>
<evidence type="ECO:0000256" key="8">
    <source>
        <dbReference type="PROSITE-ProRule" id="PRU00169"/>
    </source>
</evidence>
<evidence type="ECO:0000256" key="4">
    <source>
        <dbReference type="ARBA" id="ARBA00023012"/>
    </source>
</evidence>
<keyword evidence="5" id="KW-0805">Transcription regulation</keyword>
<keyword evidence="6" id="KW-0238">DNA-binding</keyword>
<protein>
    <submittedName>
        <fullName evidence="11">Uncharacterized protein</fullName>
    </submittedName>
</protein>
<evidence type="ECO:0000256" key="1">
    <source>
        <dbReference type="ARBA" id="ARBA00004496"/>
    </source>
</evidence>
<evidence type="ECO:0000256" key="6">
    <source>
        <dbReference type="ARBA" id="ARBA00023125"/>
    </source>
</evidence>
<dbReference type="PANTHER" id="PTHR42713">
    <property type="entry name" value="HISTIDINE KINASE-RELATED"/>
    <property type="match status" value="1"/>
</dbReference>
<evidence type="ECO:0000256" key="3">
    <source>
        <dbReference type="ARBA" id="ARBA00022553"/>
    </source>
</evidence>
<dbReference type="InterPro" id="IPR051552">
    <property type="entry name" value="HptR"/>
</dbReference>
<evidence type="ECO:0000313" key="11">
    <source>
        <dbReference type="EMBL" id="GIN56817.1"/>
    </source>
</evidence>
<keyword evidence="4" id="KW-0902">Two-component regulatory system</keyword>
<feature type="domain" description="Response regulatory" evidence="10">
    <location>
        <begin position="2"/>
        <end position="119"/>
    </location>
</feature>
<evidence type="ECO:0000259" key="10">
    <source>
        <dbReference type="PROSITE" id="PS50110"/>
    </source>
</evidence>
<keyword evidence="7" id="KW-0804">Transcription</keyword>
<organism evidence="11 12">
    <name type="scientific">Lederbergia ruris</name>
    <dbReference type="NCBI Taxonomy" id="217495"/>
    <lineage>
        <taxon>Bacteria</taxon>
        <taxon>Bacillati</taxon>
        <taxon>Bacillota</taxon>
        <taxon>Bacilli</taxon>
        <taxon>Bacillales</taxon>
        <taxon>Bacillaceae</taxon>
        <taxon>Lederbergia</taxon>
    </lineage>
</organism>
<dbReference type="SMART" id="SM00342">
    <property type="entry name" value="HTH_ARAC"/>
    <property type="match status" value="1"/>
</dbReference>
<evidence type="ECO:0000259" key="9">
    <source>
        <dbReference type="PROSITE" id="PS01124"/>
    </source>
</evidence>
<dbReference type="InterPro" id="IPR001789">
    <property type="entry name" value="Sig_transdc_resp-reg_receiver"/>
</dbReference>
<dbReference type="Pfam" id="PF00072">
    <property type="entry name" value="Response_reg"/>
    <property type="match status" value="1"/>
</dbReference>
<evidence type="ECO:0000256" key="7">
    <source>
        <dbReference type="ARBA" id="ARBA00023163"/>
    </source>
</evidence>
<keyword evidence="2" id="KW-0963">Cytoplasm</keyword>
<dbReference type="SUPFAM" id="SSF52172">
    <property type="entry name" value="CheY-like"/>
    <property type="match status" value="1"/>
</dbReference>
<feature type="domain" description="HTH araC/xylS-type" evidence="9">
    <location>
        <begin position="237"/>
        <end position="335"/>
    </location>
</feature>
<dbReference type="InterPro" id="IPR018060">
    <property type="entry name" value="HTH_AraC"/>
</dbReference>
<feature type="modified residue" description="4-aspartylphosphate" evidence="8">
    <location>
        <position position="54"/>
    </location>
</feature>
<evidence type="ECO:0000256" key="2">
    <source>
        <dbReference type="ARBA" id="ARBA00022490"/>
    </source>
</evidence>
<evidence type="ECO:0000256" key="5">
    <source>
        <dbReference type="ARBA" id="ARBA00023015"/>
    </source>
</evidence>